<dbReference type="HOGENOM" id="CLU_2254444_0_0_1"/>
<accession>A0A0E0B8M6</accession>
<sequence length="106" mass="12227">MNILSENQQQLRVRSTWGRNYLKTFLLFRHDNRHPTFLFLSLSVCVRGSQWQKNNSVEDPTGLTGTEVDLEGYAEASEGHVPQGNQSFPEEVHEGEEFYGADEFMF</sequence>
<protein>
    <submittedName>
        <fullName evidence="1">Uncharacterized protein</fullName>
    </submittedName>
</protein>
<dbReference type="Gramene" id="OGLUM10G04630.2">
    <property type="protein sequence ID" value="OGLUM10G04630.2"/>
    <property type="gene ID" value="OGLUM10G04630"/>
</dbReference>
<dbReference type="Proteomes" id="UP000026961">
    <property type="component" value="Chromosome 10"/>
</dbReference>
<name>A0A0E0B8M6_9ORYZ</name>
<keyword evidence="2" id="KW-1185">Reference proteome</keyword>
<dbReference type="EnsemblPlants" id="OGLUM10G04630.2">
    <property type="protein sequence ID" value="OGLUM10G04630.2"/>
    <property type="gene ID" value="OGLUM10G04630"/>
</dbReference>
<dbReference type="AlphaFoldDB" id="A0A0E0B8M6"/>
<evidence type="ECO:0000313" key="1">
    <source>
        <dbReference type="EnsemblPlants" id="OGLUM10G04630.2"/>
    </source>
</evidence>
<evidence type="ECO:0000313" key="2">
    <source>
        <dbReference type="Proteomes" id="UP000026961"/>
    </source>
</evidence>
<organism evidence="1">
    <name type="scientific">Oryza glumipatula</name>
    <dbReference type="NCBI Taxonomy" id="40148"/>
    <lineage>
        <taxon>Eukaryota</taxon>
        <taxon>Viridiplantae</taxon>
        <taxon>Streptophyta</taxon>
        <taxon>Embryophyta</taxon>
        <taxon>Tracheophyta</taxon>
        <taxon>Spermatophyta</taxon>
        <taxon>Magnoliopsida</taxon>
        <taxon>Liliopsida</taxon>
        <taxon>Poales</taxon>
        <taxon>Poaceae</taxon>
        <taxon>BOP clade</taxon>
        <taxon>Oryzoideae</taxon>
        <taxon>Oryzeae</taxon>
        <taxon>Oryzinae</taxon>
        <taxon>Oryza</taxon>
    </lineage>
</organism>
<reference evidence="1" key="1">
    <citation type="submission" date="2015-04" db="UniProtKB">
        <authorList>
            <consortium name="EnsemblPlants"/>
        </authorList>
    </citation>
    <scope>IDENTIFICATION</scope>
</reference>
<reference evidence="1" key="2">
    <citation type="submission" date="2018-05" db="EMBL/GenBank/DDBJ databases">
        <title>OgluRS3 (Oryza glumaepatula Reference Sequence Version 3).</title>
        <authorList>
            <person name="Zhang J."/>
            <person name="Kudrna D."/>
            <person name="Lee S."/>
            <person name="Talag J."/>
            <person name="Welchert J."/>
            <person name="Wing R.A."/>
        </authorList>
    </citation>
    <scope>NUCLEOTIDE SEQUENCE [LARGE SCALE GENOMIC DNA]</scope>
</reference>
<proteinExistence type="predicted"/>